<dbReference type="RefSeq" id="WP_008583793.1">
    <property type="nucleotide sequence ID" value="NZ_CP007035.1"/>
</dbReference>
<organism evidence="1 2">
    <name type="scientific">Niabella soli DSM 19437</name>
    <dbReference type="NCBI Taxonomy" id="929713"/>
    <lineage>
        <taxon>Bacteria</taxon>
        <taxon>Pseudomonadati</taxon>
        <taxon>Bacteroidota</taxon>
        <taxon>Chitinophagia</taxon>
        <taxon>Chitinophagales</taxon>
        <taxon>Chitinophagaceae</taxon>
        <taxon>Niabella</taxon>
    </lineage>
</organism>
<dbReference type="Proteomes" id="UP000003586">
    <property type="component" value="Chromosome"/>
</dbReference>
<dbReference type="HOGENOM" id="CLU_1155462_0_0_10"/>
<dbReference type="EMBL" id="CP007035">
    <property type="protein sequence ID" value="AHF17160.1"/>
    <property type="molecule type" value="Genomic_DNA"/>
</dbReference>
<proteinExistence type="predicted"/>
<reference evidence="1 2" key="1">
    <citation type="submission" date="2013-12" db="EMBL/GenBank/DDBJ databases">
        <authorList>
            <consortium name="DOE Joint Genome Institute"/>
            <person name="Eisen J."/>
            <person name="Huntemann M."/>
            <person name="Han J."/>
            <person name="Chen A."/>
            <person name="Kyrpides N."/>
            <person name="Mavromatis K."/>
            <person name="Markowitz V."/>
            <person name="Palaniappan K."/>
            <person name="Ivanova N."/>
            <person name="Schaumberg A."/>
            <person name="Pati A."/>
            <person name="Liolios K."/>
            <person name="Nordberg H.P."/>
            <person name="Cantor M.N."/>
            <person name="Hua S.X."/>
            <person name="Woyke T."/>
        </authorList>
    </citation>
    <scope>NUCLEOTIDE SEQUENCE [LARGE SCALE GENOMIC DNA]</scope>
    <source>
        <strain evidence="2">DSM 19437</strain>
    </source>
</reference>
<dbReference type="OrthoDB" id="9779263at2"/>
<dbReference type="AlphaFoldDB" id="W0F2A7"/>
<gene>
    <name evidence="1" type="ORF">NIASO_02745</name>
</gene>
<accession>W0F2A7</accession>
<evidence type="ECO:0000313" key="2">
    <source>
        <dbReference type="Proteomes" id="UP000003586"/>
    </source>
</evidence>
<name>W0F2A7_9BACT</name>
<sequence>MNILRLAYLGDGASGLSFKANQIFFFILILLSSSAVAQRDSVQYFSKDVYPMSSLCSKSLVLDTNGMFFQERGCEGSSTVSFGKYTLDKNGLTSFHFIPFDSVRLVKTVLFKPGSTDKTIDTVKLVTLEGDTLRSVLIDLGGFTDSASNEMRRWFLKIGNRQDTIGINYSKLKEFYKEEYSKELQGLYNGNTIIVQVNIPRIFFYYEQWSIELPDDFQLVRRPFGLYSEDGLHRVYTLIH</sequence>
<dbReference type="KEGG" id="nso:NIASO_02745"/>
<protein>
    <submittedName>
        <fullName evidence="1">Uncharacterized protein</fullName>
    </submittedName>
</protein>
<evidence type="ECO:0000313" key="1">
    <source>
        <dbReference type="EMBL" id="AHF17160.1"/>
    </source>
</evidence>
<keyword evidence="2" id="KW-1185">Reference proteome</keyword>